<evidence type="ECO:0000313" key="2">
    <source>
        <dbReference type="Proteomes" id="UP000005950"/>
    </source>
</evidence>
<protein>
    <submittedName>
        <fullName evidence="1">Uncharacterized protein</fullName>
    </submittedName>
</protein>
<proteinExistence type="predicted"/>
<name>B9Y6V9_9FIRM</name>
<evidence type="ECO:0000313" key="1">
    <source>
        <dbReference type="EMBL" id="EEF68262.1"/>
    </source>
</evidence>
<gene>
    <name evidence="1" type="ORF">HOLDEFILI_01552</name>
</gene>
<comment type="caution">
    <text evidence="1">The sequence shown here is derived from an EMBL/GenBank/DDBJ whole genome shotgun (WGS) entry which is preliminary data.</text>
</comment>
<reference evidence="1 2" key="1">
    <citation type="submission" date="2008-12" db="EMBL/GenBank/DDBJ databases">
        <authorList>
            <person name="Fulton L."/>
            <person name="Clifton S."/>
            <person name="Fulton B."/>
            <person name="Xu J."/>
            <person name="Minx P."/>
            <person name="Pepin K.H."/>
            <person name="Johnson M."/>
            <person name="Bhonagiri V."/>
            <person name="Nash W.E."/>
            <person name="Mardis E.R."/>
            <person name="Wilson R.K."/>
        </authorList>
    </citation>
    <scope>NUCLEOTIDE SEQUENCE [LARGE SCALE GENOMIC DNA]</scope>
    <source>
        <strain evidence="1 2">DSM 12042</strain>
    </source>
</reference>
<sequence length="40" mass="4238">MIARICASQKDLKLRGKNEHEVCFPGVAAANKKLPKAGSG</sequence>
<dbReference type="Proteomes" id="UP000005950">
    <property type="component" value="Unassembled WGS sequence"/>
</dbReference>
<dbReference type="HOGENOM" id="CLU_3290788_0_0_9"/>
<organism evidence="1 2">
    <name type="scientific">Holdemania filiformis DSM 12042</name>
    <dbReference type="NCBI Taxonomy" id="545696"/>
    <lineage>
        <taxon>Bacteria</taxon>
        <taxon>Bacillati</taxon>
        <taxon>Bacillota</taxon>
        <taxon>Erysipelotrichia</taxon>
        <taxon>Erysipelotrichales</taxon>
        <taxon>Erysipelotrichaceae</taxon>
        <taxon>Holdemania</taxon>
    </lineage>
</organism>
<dbReference type="AlphaFoldDB" id="B9Y6V9"/>
<dbReference type="EMBL" id="ACCF01000088">
    <property type="protein sequence ID" value="EEF68262.1"/>
    <property type="molecule type" value="Genomic_DNA"/>
</dbReference>
<reference evidence="1 2" key="2">
    <citation type="submission" date="2009-02" db="EMBL/GenBank/DDBJ databases">
        <title>Draft genome sequence of Holdemania filiformis DSM 12042.</title>
        <authorList>
            <person name="Sudarsanam P."/>
            <person name="Ley R."/>
            <person name="Guruge J."/>
            <person name="Turnbaugh P.J."/>
            <person name="Mahowald M."/>
            <person name="Liep D."/>
            <person name="Gordon J."/>
        </authorList>
    </citation>
    <scope>NUCLEOTIDE SEQUENCE [LARGE SCALE GENOMIC DNA]</scope>
    <source>
        <strain evidence="1 2">DSM 12042</strain>
    </source>
</reference>
<accession>B9Y6V9</accession>